<dbReference type="PANTHER" id="PTHR46943:SF1">
    <property type="entry name" value="PENTRAXIN-RELATED PROTEIN PTX3"/>
    <property type="match status" value="1"/>
</dbReference>
<evidence type="ECO:0000256" key="1">
    <source>
        <dbReference type="ARBA" id="ARBA00022729"/>
    </source>
</evidence>
<evidence type="ECO:0000313" key="5">
    <source>
        <dbReference type="Proteomes" id="UP000482960"/>
    </source>
</evidence>
<evidence type="ECO:0000256" key="2">
    <source>
        <dbReference type="ARBA" id="ARBA00023157"/>
    </source>
</evidence>
<organism evidence="4 5">
    <name type="scientific">Phytohabitans rumicis</name>
    <dbReference type="NCBI Taxonomy" id="1076125"/>
    <lineage>
        <taxon>Bacteria</taxon>
        <taxon>Bacillati</taxon>
        <taxon>Actinomycetota</taxon>
        <taxon>Actinomycetes</taxon>
        <taxon>Micromonosporales</taxon>
        <taxon>Micromonosporaceae</taxon>
    </lineage>
</organism>
<sequence length="1121" mass="118125">MGTDMTERHPMPKWTDPDVRRARRSWLLAVVMVVASTVALPPARTAVAAPAARVIGEAEARAEAVASGGRVEATALRTERQQVFANPDGSFTLEQSVVPVRVRRGSGWVAVDTTLRRTAEGMVAPNATTLDMAFSAGGDNPLVRLRRDGREMALSWPGRLPEPVLSGEVATYPEVLPGVDLTVRAEVEGFSQLLVVKSARAAANPALSRVRLRTATKGLSVRAAADGTLAAVDPAGATVFAAPTPYMWDSSDGAAARKPAGKVRAMRVGVGAGELALVPDRALLTGTATRYPVYIDPSWSGSRTAWTQVWSNLPTTSFWNGANDAEDEARVGFDALDGKKTRSFFRFDTSGVKGKHILKATLQTFEVWSYSCTAREVQVWETGGISSATTWNKQPSWISKLTAKSFAKGWSSSSCPAGGAEFTVTAHVAKAAKNGWDSITEGMRASATAESNRDPHSWKRFRNNPSITIVYNTVPGKPTNLTTDGSTTCTTGSGRLVIGTATPTLRASVSDADNAVKAHFQWWKGDGSAMVGEWTSASMAGKKPTTVAKPIPSGAFANGAVAKWRVRATDGTDSSAWSPWCEFQVDTSRPPIPTLTSTAFPDGAEGDAVMGRSSTVVISANGGTDVASYEYVLNGDSTALSKKATPAARGGSVTVSVTPDRFVNWLHVRSVDGASNKSAVATVVFYADVPSGPTGDWALDETADGAVAEDSTVNARHATLVGGSTWEDGVAGGALHLDGTTGYAQTTGPVLDTSASFSVSAWARLTGKTGNRGVISQDGTHRSAFYLQYLASPDRWRFSFPVADSVERPSYVTVDSTSSVPLGEWVHLTGVYDKDAGQIRLYVNGALQGTASYAAAWNGTGPLTIGRAKTNDTLVDFWAGDLDGVRVYDRVLLPGELQQVPRLTSHWKLDETSGTAATDAVGGRTATWSASGVSRTTGVSGNGVAVNGTAGVLTTSGPAVRTDGSFSVSAWVRPDALTKNGIAVSQLGGAVGGFNLGWAWDADYSAYLWSIRTSSTDASGAALREASDLFDVPTVGTWTHLVAVYDAEAHKLRLYVDGQAVDETYHAGSWNAGGNVLLGRGQASNVTFSQYLTGGIDDVRTYSGVLSDQEVFDIYTAITNA</sequence>
<dbReference type="PANTHER" id="PTHR46943">
    <property type="entry name" value="PENTRAXIN-RELATED PROTEIN PTX3"/>
    <property type="match status" value="1"/>
</dbReference>
<dbReference type="InterPro" id="IPR042837">
    <property type="entry name" value="PTX3"/>
</dbReference>
<dbReference type="SUPFAM" id="SSF49899">
    <property type="entry name" value="Concanavalin A-like lectins/glucanases"/>
    <property type="match status" value="2"/>
</dbReference>
<dbReference type="AlphaFoldDB" id="A0A6V8LGF0"/>
<proteinExistence type="predicted"/>
<feature type="domain" description="LamG-like jellyroll fold" evidence="3">
    <location>
        <begin position="964"/>
        <end position="1109"/>
    </location>
</feature>
<reference evidence="4 5" key="1">
    <citation type="submission" date="2020-03" db="EMBL/GenBank/DDBJ databases">
        <title>Whole genome shotgun sequence of Phytohabitans rumicis NBRC 108638.</title>
        <authorList>
            <person name="Komaki H."/>
            <person name="Tamura T."/>
        </authorList>
    </citation>
    <scope>NUCLEOTIDE SEQUENCE [LARGE SCALE GENOMIC DNA]</scope>
    <source>
        <strain evidence="4 5">NBRC 108638</strain>
    </source>
</reference>
<evidence type="ECO:0000259" key="3">
    <source>
        <dbReference type="SMART" id="SM00560"/>
    </source>
</evidence>
<dbReference type="SMART" id="SM00560">
    <property type="entry name" value="LamGL"/>
    <property type="match status" value="2"/>
</dbReference>
<reference evidence="4 5" key="2">
    <citation type="submission" date="2020-03" db="EMBL/GenBank/DDBJ databases">
        <authorList>
            <person name="Ichikawa N."/>
            <person name="Kimura A."/>
            <person name="Kitahashi Y."/>
            <person name="Uohara A."/>
        </authorList>
    </citation>
    <scope>NUCLEOTIDE SEQUENCE [LARGE SCALE GENOMIC DNA]</scope>
    <source>
        <strain evidence="4 5">NBRC 108638</strain>
    </source>
</reference>
<gene>
    <name evidence="4" type="ORF">Prum_075730</name>
</gene>
<accession>A0A6V8LGF0</accession>
<keyword evidence="2" id="KW-1015">Disulfide bond</keyword>
<dbReference type="InterPro" id="IPR006558">
    <property type="entry name" value="LamG-like"/>
</dbReference>
<evidence type="ECO:0000313" key="4">
    <source>
        <dbReference type="EMBL" id="GFJ93931.1"/>
    </source>
</evidence>
<protein>
    <recommendedName>
        <fullName evidence="3">LamG-like jellyroll fold domain-containing protein</fullName>
    </recommendedName>
</protein>
<dbReference type="EMBL" id="BLPG01000001">
    <property type="protein sequence ID" value="GFJ93931.1"/>
    <property type="molecule type" value="Genomic_DNA"/>
</dbReference>
<name>A0A6V8LGF0_9ACTN</name>
<comment type="caution">
    <text evidence="4">The sequence shown here is derived from an EMBL/GenBank/DDBJ whole genome shotgun (WGS) entry which is preliminary data.</text>
</comment>
<dbReference type="Pfam" id="PF13385">
    <property type="entry name" value="Laminin_G_3"/>
    <property type="match status" value="2"/>
</dbReference>
<dbReference type="GO" id="GO:0006955">
    <property type="term" value="P:immune response"/>
    <property type="evidence" value="ECO:0007669"/>
    <property type="project" value="InterPro"/>
</dbReference>
<keyword evidence="1" id="KW-0732">Signal</keyword>
<dbReference type="Gene3D" id="2.60.120.200">
    <property type="match status" value="2"/>
</dbReference>
<dbReference type="InterPro" id="IPR013320">
    <property type="entry name" value="ConA-like_dom_sf"/>
</dbReference>
<feature type="domain" description="LamG-like jellyroll fold" evidence="3">
    <location>
        <begin position="755"/>
        <end position="895"/>
    </location>
</feature>
<dbReference type="Proteomes" id="UP000482960">
    <property type="component" value="Unassembled WGS sequence"/>
</dbReference>
<keyword evidence="5" id="KW-1185">Reference proteome</keyword>